<reference evidence="1 2" key="1">
    <citation type="submission" date="2024-04" db="EMBL/GenBank/DDBJ databases">
        <title>Luteolibacter sp. isolated from soil.</title>
        <authorList>
            <person name="An J."/>
        </authorList>
    </citation>
    <scope>NUCLEOTIDE SEQUENCE [LARGE SCALE GENOMIC DNA]</scope>
    <source>
        <strain evidence="1 2">Y139</strain>
    </source>
</reference>
<comment type="caution">
    <text evidence="1">The sequence shown here is derived from an EMBL/GenBank/DDBJ whole genome shotgun (WGS) entry which is preliminary data.</text>
</comment>
<evidence type="ECO:0000313" key="1">
    <source>
        <dbReference type="EMBL" id="MEK7952172.1"/>
    </source>
</evidence>
<gene>
    <name evidence="1" type="ORF">WKV53_16790</name>
</gene>
<organism evidence="1 2">
    <name type="scientific">Luteolibacter soli</name>
    <dbReference type="NCBI Taxonomy" id="3135280"/>
    <lineage>
        <taxon>Bacteria</taxon>
        <taxon>Pseudomonadati</taxon>
        <taxon>Verrucomicrobiota</taxon>
        <taxon>Verrucomicrobiia</taxon>
        <taxon>Verrucomicrobiales</taxon>
        <taxon>Verrucomicrobiaceae</taxon>
        <taxon>Luteolibacter</taxon>
    </lineage>
</organism>
<dbReference type="RefSeq" id="WP_341405930.1">
    <property type="nucleotide sequence ID" value="NZ_JBBUKT010000006.1"/>
</dbReference>
<keyword evidence="2" id="KW-1185">Reference proteome</keyword>
<proteinExistence type="predicted"/>
<sequence length="71" mass="7668">MEDPPVAKLQEGDYLGFLEGIAGGWKGWKLVWDQCGADAFAEHLQKKAISGIETASASHPTDIMAPVFHQA</sequence>
<name>A0ABU9AYU8_9BACT</name>
<accession>A0ABU9AYU8</accession>
<evidence type="ECO:0000313" key="2">
    <source>
        <dbReference type="Proteomes" id="UP001371305"/>
    </source>
</evidence>
<dbReference type="Proteomes" id="UP001371305">
    <property type="component" value="Unassembled WGS sequence"/>
</dbReference>
<dbReference type="EMBL" id="JBBUKT010000006">
    <property type="protein sequence ID" value="MEK7952172.1"/>
    <property type="molecule type" value="Genomic_DNA"/>
</dbReference>
<protein>
    <submittedName>
        <fullName evidence="1">Uncharacterized protein</fullName>
    </submittedName>
</protein>